<feature type="compositionally biased region" description="Basic and acidic residues" evidence="18">
    <location>
        <begin position="682"/>
        <end position="700"/>
    </location>
</feature>
<reference evidence="21" key="2">
    <citation type="submission" date="2025-08" db="UniProtKB">
        <authorList>
            <consortium name="Ensembl"/>
        </authorList>
    </citation>
    <scope>IDENTIFICATION</scope>
</reference>
<dbReference type="GO" id="GO:0046872">
    <property type="term" value="F:metal ion binding"/>
    <property type="evidence" value="ECO:0007669"/>
    <property type="project" value="UniProtKB-KW"/>
</dbReference>
<dbReference type="PANTHER" id="PTHR42693:SF47">
    <property type="entry name" value="N-ACETYLGALACTOSAMINE-6-SULFATASE"/>
    <property type="match status" value="1"/>
</dbReference>
<evidence type="ECO:0000256" key="6">
    <source>
        <dbReference type="ARBA" id="ARBA00012117"/>
    </source>
</evidence>
<evidence type="ECO:0000256" key="11">
    <source>
        <dbReference type="ARBA" id="ARBA00022837"/>
    </source>
</evidence>
<feature type="region of interest" description="Disordered" evidence="18">
    <location>
        <begin position="514"/>
        <end position="546"/>
    </location>
</feature>
<dbReference type="InterPro" id="IPR017850">
    <property type="entry name" value="Alkaline_phosphatase_core_sf"/>
</dbReference>
<evidence type="ECO:0000256" key="16">
    <source>
        <dbReference type="ARBA" id="ARBA00032952"/>
    </source>
</evidence>
<dbReference type="Gene3D" id="3.40.720.10">
    <property type="entry name" value="Alkaline Phosphatase, subunit A"/>
    <property type="match status" value="1"/>
</dbReference>
<proteinExistence type="inferred from homology"/>
<organism evidence="21 22">
    <name type="scientific">Sus scrofa</name>
    <name type="common">Pig</name>
    <dbReference type="NCBI Taxonomy" id="9823"/>
    <lineage>
        <taxon>Eukaryota</taxon>
        <taxon>Metazoa</taxon>
        <taxon>Chordata</taxon>
        <taxon>Craniata</taxon>
        <taxon>Vertebrata</taxon>
        <taxon>Euteleostomi</taxon>
        <taxon>Mammalia</taxon>
        <taxon>Eutheria</taxon>
        <taxon>Laurasiatheria</taxon>
        <taxon>Artiodactyla</taxon>
        <taxon>Suina</taxon>
        <taxon>Suidae</taxon>
        <taxon>Sus</taxon>
    </lineage>
</organism>
<evidence type="ECO:0000259" key="20">
    <source>
        <dbReference type="Pfam" id="PF00884"/>
    </source>
</evidence>
<dbReference type="InterPro" id="IPR000917">
    <property type="entry name" value="Sulfatase_N"/>
</dbReference>
<evidence type="ECO:0000256" key="9">
    <source>
        <dbReference type="ARBA" id="ARBA00022729"/>
    </source>
</evidence>
<keyword evidence="14" id="KW-0458">Lysosome</keyword>
<dbReference type="EC" id="3.1.6.4" evidence="6"/>
<evidence type="ECO:0000256" key="2">
    <source>
        <dbReference type="ARBA" id="ARBA00001913"/>
    </source>
</evidence>
<evidence type="ECO:0000256" key="12">
    <source>
        <dbReference type="ARBA" id="ARBA00023157"/>
    </source>
</evidence>
<comment type="subcellular location">
    <subcellularLocation>
        <location evidence="3">Lysosome</location>
    </subcellularLocation>
</comment>
<dbReference type="InterPro" id="IPR024607">
    <property type="entry name" value="Sulfatase_CS"/>
</dbReference>
<dbReference type="Ensembl" id="ENSSSCT00070016446.1">
    <property type="protein sequence ID" value="ENSSSCP00070013618.1"/>
    <property type="gene ID" value="ENSSSCG00070008502.1"/>
</dbReference>
<comment type="catalytic activity">
    <reaction evidence="1">
        <text>Hydrolysis of the 6-sulfate groups of the N-acetyl-D-galactosamine 6-sulfate units of chondroitin sulfate and of the D-galactose 6-sulfate units of keratan sulfate.</text>
        <dbReference type="EC" id="3.1.6.4"/>
    </reaction>
</comment>
<evidence type="ECO:0000256" key="15">
    <source>
        <dbReference type="ARBA" id="ARBA00030478"/>
    </source>
</evidence>
<dbReference type="PANTHER" id="PTHR42693">
    <property type="entry name" value="ARYLSULFATASE FAMILY MEMBER"/>
    <property type="match status" value="1"/>
</dbReference>
<evidence type="ECO:0000256" key="4">
    <source>
        <dbReference type="ARBA" id="ARBA00008779"/>
    </source>
</evidence>
<evidence type="ECO:0000256" key="19">
    <source>
        <dbReference type="SAM" id="SignalP"/>
    </source>
</evidence>
<evidence type="ECO:0000256" key="14">
    <source>
        <dbReference type="ARBA" id="ARBA00023228"/>
    </source>
</evidence>
<name>A0A4X1TEN6_PIG</name>
<feature type="chain" id="PRO_5021271887" description="N-acetylgalactosamine-6-sulfatase" evidence="19">
    <location>
        <begin position="26"/>
        <end position="700"/>
    </location>
</feature>
<dbReference type="GO" id="GO:0043890">
    <property type="term" value="F:N-acetylgalactosamine-6-sulfatase activity"/>
    <property type="evidence" value="ECO:0007669"/>
    <property type="project" value="UniProtKB-EC"/>
</dbReference>
<evidence type="ECO:0000256" key="5">
    <source>
        <dbReference type="ARBA" id="ARBA00011738"/>
    </source>
</evidence>
<evidence type="ECO:0000256" key="13">
    <source>
        <dbReference type="ARBA" id="ARBA00023180"/>
    </source>
</evidence>
<dbReference type="GO" id="GO:0005764">
    <property type="term" value="C:lysosome"/>
    <property type="evidence" value="ECO:0007669"/>
    <property type="project" value="UniProtKB-SubCell"/>
</dbReference>
<evidence type="ECO:0000256" key="10">
    <source>
        <dbReference type="ARBA" id="ARBA00022801"/>
    </source>
</evidence>
<dbReference type="InterPro" id="IPR050738">
    <property type="entry name" value="Sulfatase"/>
</dbReference>
<dbReference type="Pfam" id="PF00884">
    <property type="entry name" value="Sulfatase"/>
    <property type="match status" value="1"/>
</dbReference>
<feature type="region of interest" description="Disordered" evidence="18">
    <location>
        <begin position="667"/>
        <end position="700"/>
    </location>
</feature>
<feature type="domain" description="Sulfatase N-terminal" evidence="20">
    <location>
        <begin position="30"/>
        <end position="354"/>
    </location>
</feature>
<dbReference type="PROSITE" id="PS00523">
    <property type="entry name" value="SULFATASE_1"/>
    <property type="match status" value="1"/>
</dbReference>
<evidence type="ECO:0000256" key="3">
    <source>
        <dbReference type="ARBA" id="ARBA00004371"/>
    </source>
</evidence>
<evidence type="ECO:0000313" key="22">
    <source>
        <dbReference type="Proteomes" id="UP000314985"/>
    </source>
</evidence>
<reference evidence="22" key="1">
    <citation type="submission" date="2017-08" db="EMBL/GenBank/DDBJ databases">
        <title>USMARCv1.0.</title>
        <authorList>
            <person name="Hannum G.I."/>
            <person name="Koren S."/>
            <person name="Schroeder S.G."/>
            <person name="Chin S.C."/>
            <person name="Nonneman D.J."/>
            <person name="Becker S.A."/>
            <person name="Rosen B.D."/>
            <person name="Bickhart D.M."/>
            <person name="Putnam N.H."/>
            <person name="Green R.E."/>
            <person name="Tuggle C.K."/>
            <person name="Liu H."/>
            <person name="Rohrer G.A."/>
            <person name="Warr A."/>
            <person name="Hall R."/>
            <person name="Kim K."/>
            <person name="Hume D.A."/>
            <person name="Talbot R."/>
            <person name="Chow W."/>
            <person name="Howe K."/>
            <person name="Schwartz A.S."/>
            <person name="Watson M."/>
            <person name="Archibald A.L."/>
            <person name="Phillippy A.M."/>
            <person name="Smith T.P.L."/>
        </authorList>
    </citation>
    <scope>NUCLEOTIDE SEQUENCE [LARGE SCALE GENOMIC DNA]</scope>
</reference>
<comment type="similarity">
    <text evidence="4">Belongs to the sulfatase family.</text>
</comment>
<evidence type="ECO:0000256" key="18">
    <source>
        <dbReference type="SAM" id="MobiDB-lite"/>
    </source>
</evidence>
<sequence>MAAVAAATRWHLLLVLSAAGLGVTGAPQPPNILLLLMDDMGWGDLGVYGEPSRETPNLDRMAAEGMLFPSFYAANPLCSPSRAALLTGRLPIRTGFYTTNGHARNAYTPQEIVGGIPDPEHLLPELLKGAGYASKIVGKWHLGHRPQFHPLKHGFDEWFGSPNCHFGPYDNRARPNIPVYRDWEMVGRFYEEFPINLKTGESNLTQIYLQEALDFIKRQQATRRPFFLYWAIDATHAPVYASRAFLGTSQRGRYGDAVREIDDSVGRIVGLLRDLKIAGNTFVFFTSDNGAALVSAPKQGGSNGPFLCGKQTTFEGGMREPAIAWWPGHIPAGQVSHQLGSVMDLFTTSLSLAGLEPPSDRAIDGLDLLPAMLQGRLTERPIFYYRGNTLMAATLGQYKAHFWTWTNSWEEFRQVRELGLHGLFVTSFRRHSGRRDQRPLCRGSRVKEWGAGVRSVAARTAPTRPGPSRRLPQPPRHSATRWEAVAVSTQVLRVEARLVLRGFGCPRARGVRGSLPGLRPTPPCTQVRGHEESPLTPRNQTGEPSSVGRLLRAGLCAQLGCALHVEGPGSGTRAGGEVSHGGVHVGVGKCQERPSRHRAQTRGVCSVRVASGSSRAALVGTDSGLLEVKPTRFPSASCGHPGPSLGGQLAQHSPVVGTLAVPCKCRGRPARGADGPSPPGSRKAEGAPEVRRDLGATDSC</sequence>
<dbReference type="PROSITE" id="PS00149">
    <property type="entry name" value="SULFATASE_2"/>
    <property type="match status" value="1"/>
</dbReference>
<evidence type="ECO:0000256" key="1">
    <source>
        <dbReference type="ARBA" id="ARBA00000027"/>
    </source>
</evidence>
<keyword evidence="8" id="KW-0479">Metal-binding</keyword>
<evidence type="ECO:0000313" key="21">
    <source>
        <dbReference type="Ensembl" id="ENSSSCP00070013618.1"/>
    </source>
</evidence>
<dbReference type="SUPFAM" id="SSF53649">
    <property type="entry name" value="Alkaline phosphatase-like"/>
    <property type="match status" value="1"/>
</dbReference>
<comment type="subunit">
    <text evidence="5">Homodimer.</text>
</comment>
<evidence type="ECO:0000256" key="7">
    <source>
        <dbReference type="ARBA" id="ARBA00019527"/>
    </source>
</evidence>
<dbReference type="Proteomes" id="UP000314985">
    <property type="component" value="Unassembled WGS sequence"/>
</dbReference>
<keyword evidence="12" id="KW-1015">Disulfide bond</keyword>
<protein>
    <recommendedName>
        <fullName evidence="7">N-acetylgalactosamine-6-sulfatase</fullName>
        <ecNumber evidence="6">3.1.6.4</ecNumber>
    </recommendedName>
    <alternativeName>
        <fullName evidence="17">Chondroitinsulfatase</fullName>
    </alternativeName>
    <alternativeName>
        <fullName evidence="15">Galactose-6-sulfate sulfatase</fullName>
    </alternativeName>
    <alternativeName>
        <fullName evidence="16">N-acetylgalactosamine-6-sulfate sulfatase</fullName>
    </alternativeName>
</protein>
<comment type="cofactor">
    <cofactor evidence="2">
        <name>Ca(2+)</name>
        <dbReference type="ChEBI" id="CHEBI:29108"/>
    </cofactor>
</comment>
<keyword evidence="11" id="KW-0106">Calcium</keyword>
<feature type="region of interest" description="Disordered" evidence="18">
    <location>
        <begin position="454"/>
        <end position="480"/>
    </location>
</feature>
<dbReference type="FunFam" id="3.40.720.10:FF:000021">
    <property type="entry name" value="Galactosamine (N-acetyl)-6-sulfatase"/>
    <property type="match status" value="1"/>
</dbReference>
<keyword evidence="10" id="KW-0378">Hydrolase</keyword>
<dbReference type="AlphaFoldDB" id="A0A4X1TEN6"/>
<accession>A0A4X1TEN6</accession>
<evidence type="ECO:0000256" key="8">
    <source>
        <dbReference type="ARBA" id="ARBA00022723"/>
    </source>
</evidence>
<feature type="signal peptide" evidence="19">
    <location>
        <begin position="1"/>
        <end position="25"/>
    </location>
</feature>
<keyword evidence="9 19" id="KW-0732">Signal</keyword>
<keyword evidence="13" id="KW-0325">Glycoprotein</keyword>
<evidence type="ECO:0000256" key="17">
    <source>
        <dbReference type="ARBA" id="ARBA00033059"/>
    </source>
</evidence>